<dbReference type="GO" id="GO:0003677">
    <property type="term" value="F:DNA binding"/>
    <property type="evidence" value="ECO:0007669"/>
    <property type="project" value="UniProtKB-KW"/>
</dbReference>
<comment type="caution">
    <text evidence="7">The sequence shown here is derived from an EMBL/GenBank/DDBJ whole genome shotgun (WGS) entry which is preliminary data.</text>
</comment>
<evidence type="ECO:0000256" key="5">
    <source>
        <dbReference type="SAM" id="MobiDB-lite"/>
    </source>
</evidence>
<evidence type="ECO:0000256" key="2">
    <source>
        <dbReference type="ARBA" id="ARBA00023125"/>
    </source>
</evidence>
<dbReference type="Proteomes" id="UP000245207">
    <property type="component" value="Unassembled WGS sequence"/>
</dbReference>
<feature type="domain" description="NAC" evidence="6">
    <location>
        <begin position="1"/>
        <end position="139"/>
    </location>
</feature>
<dbReference type="InterPro" id="IPR036093">
    <property type="entry name" value="NAC_dom_sf"/>
</dbReference>
<dbReference type="PROSITE" id="PS51005">
    <property type="entry name" value="NAC"/>
    <property type="match status" value="1"/>
</dbReference>
<name>A0A2U1QKH1_ARTAN</name>
<keyword evidence="2" id="KW-0238">DNA-binding</keyword>
<sequence length="326" mass="37489">MAYNNQEQHDYADSLEPGYRFRPTDVELIVYYLNPKIDTRKRHPNFRERKYPNGTRPNRKTKSGGTWKANQTGKPQCDDMNQVVGKKTCLFYLDEKGNNTDCLMHEYTTDNPNIPLGSQEQKEDSNKLTRWVLCKIYKKEKKRANNNVGDQEEAFEEQNQQLQDEPLPRRRRLSLNQENNQWNGPEDFPVQETNYHSERDVQMAESVQFMVTSNQQSDLNFVHVGASKTFPTTSINTSPNSVTMQPMAMFYGSKLTQPAVQDPPQAFAMDQDQQPFGNSTLVYYQNQSRPTSTNGFQFSCGASSSFSKRSPPAIVEPDFFDGIDDL</sequence>
<accession>A0A2U1QKH1</accession>
<evidence type="ECO:0000259" key="6">
    <source>
        <dbReference type="PROSITE" id="PS51005"/>
    </source>
</evidence>
<feature type="region of interest" description="Disordered" evidence="5">
    <location>
        <begin position="42"/>
        <end position="75"/>
    </location>
</feature>
<protein>
    <submittedName>
        <fullName evidence="7">NAC domain-containing protein</fullName>
    </submittedName>
</protein>
<evidence type="ECO:0000256" key="1">
    <source>
        <dbReference type="ARBA" id="ARBA00023015"/>
    </source>
</evidence>
<dbReference type="EMBL" id="PKPP01000066">
    <property type="protein sequence ID" value="PWA98457.1"/>
    <property type="molecule type" value="Genomic_DNA"/>
</dbReference>
<reference evidence="7 8" key="1">
    <citation type="journal article" date="2018" name="Mol. Plant">
        <title>The genome of Artemisia annua provides insight into the evolution of Asteraceae family and artemisinin biosynthesis.</title>
        <authorList>
            <person name="Shen Q."/>
            <person name="Zhang L."/>
            <person name="Liao Z."/>
            <person name="Wang S."/>
            <person name="Yan T."/>
            <person name="Shi P."/>
            <person name="Liu M."/>
            <person name="Fu X."/>
            <person name="Pan Q."/>
            <person name="Wang Y."/>
            <person name="Lv Z."/>
            <person name="Lu X."/>
            <person name="Zhang F."/>
            <person name="Jiang W."/>
            <person name="Ma Y."/>
            <person name="Chen M."/>
            <person name="Hao X."/>
            <person name="Li L."/>
            <person name="Tang Y."/>
            <person name="Lv G."/>
            <person name="Zhou Y."/>
            <person name="Sun X."/>
            <person name="Brodelius P.E."/>
            <person name="Rose J.K.C."/>
            <person name="Tang K."/>
        </authorList>
    </citation>
    <scope>NUCLEOTIDE SEQUENCE [LARGE SCALE GENOMIC DNA]</scope>
    <source>
        <strain evidence="8">cv. Huhao1</strain>
        <tissue evidence="7">Leaf</tissue>
    </source>
</reference>
<proteinExistence type="predicted"/>
<dbReference type="PANTHER" id="PTHR31719:SF179">
    <property type="entry name" value="OS08G0148400 PROTEIN"/>
    <property type="match status" value="1"/>
</dbReference>
<organism evidence="7 8">
    <name type="scientific">Artemisia annua</name>
    <name type="common">Sweet wormwood</name>
    <dbReference type="NCBI Taxonomy" id="35608"/>
    <lineage>
        <taxon>Eukaryota</taxon>
        <taxon>Viridiplantae</taxon>
        <taxon>Streptophyta</taxon>
        <taxon>Embryophyta</taxon>
        <taxon>Tracheophyta</taxon>
        <taxon>Spermatophyta</taxon>
        <taxon>Magnoliopsida</taxon>
        <taxon>eudicotyledons</taxon>
        <taxon>Gunneridae</taxon>
        <taxon>Pentapetalae</taxon>
        <taxon>asterids</taxon>
        <taxon>campanulids</taxon>
        <taxon>Asterales</taxon>
        <taxon>Asteraceae</taxon>
        <taxon>Asteroideae</taxon>
        <taxon>Anthemideae</taxon>
        <taxon>Artemisiinae</taxon>
        <taxon>Artemisia</taxon>
    </lineage>
</organism>
<keyword evidence="8" id="KW-1185">Reference proteome</keyword>
<dbReference type="GO" id="GO:0006355">
    <property type="term" value="P:regulation of DNA-templated transcription"/>
    <property type="evidence" value="ECO:0007669"/>
    <property type="project" value="InterPro"/>
</dbReference>
<dbReference type="AlphaFoldDB" id="A0A2U1QKH1"/>
<dbReference type="OrthoDB" id="1509001at2759"/>
<dbReference type="Gene3D" id="2.170.150.80">
    <property type="entry name" value="NAC domain"/>
    <property type="match status" value="1"/>
</dbReference>
<evidence type="ECO:0000256" key="3">
    <source>
        <dbReference type="ARBA" id="ARBA00023163"/>
    </source>
</evidence>
<feature type="region of interest" description="Disordered" evidence="5">
    <location>
        <begin position="142"/>
        <end position="168"/>
    </location>
</feature>
<gene>
    <name evidence="7" type="ORF">CTI12_AA018490</name>
</gene>
<keyword evidence="4" id="KW-0539">Nucleus</keyword>
<evidence type="ECO:0000313" key="7">
    <source>
        <dbReference type="EMBL" id="PWA98457.1"/>
    </source>
</evidence>
<dbReference type="STRING" id="35608.A0A2U1QKH1"/>
<dbReference type="PANTHER" id="PTHR31719">
    <property type="entry name" value="NAC TRANSCRIPTION FACTOR 56"/>
    <property type="match status" value="1"/>
</dbReference>
<evidence type="ECO:0000256" key="4">
    <source>
        <dbReference type="ARBA" id="ARBA00023242"/>
    </source>
</evidence>
<evidence type="ECO:0000313" key="8">
    <source>
        <dbReference type="Proteomes" id="UP000245207"/>
    </source>
</evidence>
<keyword evidence="1" id="KW-0805">Transcription regulation</keyword>
<dbReference type="InterPro" id="IPR003441">
    <property type="entry name" value="NAC-dom"/>
</dbReference>
<dbReference type="SUPFAM" id="SSF101941">
    <property type="entry name" value="NAC domain"/>
    <property type="match status" value="1"/>
</dbReference>
<dbReference type="Pfam" id="PF02365">
    <property type="entry name" value="NAM"/>
    <property type="match status" value="1"/>
</dbReference>
<keyword evidence="3" id="KW-0804">Transcription</keyword>